<dbReference type="GO" id="GO:0008168">
    <property type="term" value="F:methyltransferase activity"/>
    <property type="evidence" value="ECO:0007669"/>
    <property type="project" value="UniProtKB-KW"/>
</dbReference>
<organism evidence="1 2">
    <name type="scientific">Actinomadura logoneensis</name>
    <dbReference type="NCBI Taxonomy" id="2293572"/>
    <lineage>
        <taxon>Bacteria</taxon>
        <taxon>Bacillati</taxon>
        <taxon>Actinomycetota</taxon>
        <taxon>Actinomycetes</taxon>
        <taxon>Streptosporangiales</taxon>
        <taxon>Thermomonosporaceae</taxon>
        <taxon>Actinomadura</taxon>
    </lineage>
</organism>
<dbReference type="GO" id="GO:0032259">
    <property type="term" value="P:methylation"/>
    <property type="evidence" value="ECO:0007669"/>
    <property type="project" value="UniProtKB-KW"/>
</dbReference>
<dbReference type="AlphaFoldDB" id="A0A372JF24"/>
<dbReference type="PIRSF" id="PIRSF017393">
    <property type="entry name" value="MTase_SAV2177"/>
    <property type="match status" value="1"/>
</dbReference>
<comment type="caution">
    <text evidence="1">The sequence shown here is derived from an EMBL/GenBank/DDBJ whole genome shotgun (WGS) entry which is preliminary data.</text>
</comment>
<proteinExistence type="predicted"/>
<dbReference type="Proteomes" id="UP000261811">
    <property type="component" value="Unassembled WGS sequence"/>
</dbReference>
<name>A0A372JF24_9ACTN</name>
<sequence>MAAEWAPQGIDTSRPSVARVYDVALGGKDNFAVDRAVAQRLQDGLPEIMSMARVNRATLGRAVRLMAERGVRQFLDLGAGLPSADNTHQVAQRVAPDSRVVYVDKDPIVLAHGRALLADDDRTAVITADLRDPKTVLAHPEVTRLLDLSQPVGVLFVAILHHLHDDEDPKGVLDDYMSAMPSGSHLFVSHFCDFGPLSQELQRRFLDLLGTGRFRAAEQITAFFDGYELLPPGVVPNPLWHPDEPPPAELSLAQRMHYAGMAYKP</sequence>
<dbReference type="RefSeq" id="WP_117359973.1">
    <property type="nucleotide sequence ID" value="NZ_QURH01000765.1"/>
</dbReference>
<protein>
    <submittedName>
        <fullName evidence="1">SAM-dependent methyltransferase</fullName>
    </submittedName>
</protein>
<accession>A0A372JF24</accession>
<keyword evidence="1" id="KW-0489">Methyltransferase</keyword>
<dbReference type="OrthoDB" id="5175904at2"/>
<dbReference type="EMBL" id="QURH01000765">
    <property type="protein sequence ID" value="RFU38570.1"/>
    <property type="molecule type" value="Genomic_DNA"/>
</dbReference>
<dbReference type="Pfam" id="PF04672">
    <property type="entry name" value="Methyltransf_19"/>
    <property type="match status" value="1"/>
</dbReference>
<evidence type="ECO:0000313" key="1">
    <source>
        <dbReference type="EMBL" id="RFU38570.1"/>
    </source>
</evidence>
<dbReference type="SUPFAM" id="SSF53335">
    <property type="entry name" value="S-adenosyl-L-methionine-dependent methyltransferases"/>
    <property type="match status" value="1"/>
</dbReference>
<gene>
    <name evidence="1" type="ORF">DZF91_26970</name>
</gene>
<dbReference type="InterPro" id="IPR006764">
    <property type="entry name" value="SAM_dep_MeTrfase_SAV2177_type"/>
</dbReference>
<keyword evidence="1" id="KW-0808">Transferase</keyword>
<keyword evidence="2" id="KW-1185">Reference proteome</keyword>
<evidence type="ECO:0000313" key="2">
    <source>
        <dbReference type="Proteomes" id="UP000261811"/>
    </source>
</evidence>
<dbReference type="Gene3D" id="3.40.50.150">
    <property type="entry name" value="Vaccinia Virus protein VP39"/>
    <property type="match status" value="1"/>
</dbReference>
<dbReference type="InterPro" id="IPR029063">
    <property type="entry name" value="SAM-dependent_MTases_sf"/>
</dbReference>
<reference evidence="1 2" key="1">
    <citation type="submission" date="2018-08" db="EMBL/GenBank/DDBJ databases">
        <title>Actinomadura jelena sp. nov., a novel Actinomycete isolated from soil in Chad.</title>
        <authorList>
            <person name="Shi L."/>
        </authorList>
    </citation>
    <scope>NUCLEOTIDE SEQUENCE [LARGE SCALE GENOMIC DNA]</scope>
    <source>
        <strain evidence="1 2">NEAU-G17</strain>
    </source>
</reference>